<dbReference type="Proteomes" id="UP000640274">
    <property type="component" value="Unassembled WGS sequence"/>
</dbReference>
<dbReference type="PANTHER" id="PTHR22604">
    <property type="entry name" value="OXIDOREDUCTASES"/>
    <property type="match status" value="1"/>
</dbReference>
<evidence type="ECO:0000313" key="4">
    <source>
        <dbReference type="EMBL" id="MBJ6363742.1"/>
    </source>
</evidence>
<dbReference type="GO" id="GO:0000166">
    <property type="term" value="F:nucleotide binding"/>
    <property type="evidence" value="ECO:0007669"/>
    <property type="project" value="InterPro"/>
</dbReference>
<accession>A0A934JB06</accession>
<keyword evidence="2" id="KW-0560">Oxidoreductase</keyword>
<dbReference type="PROSITE" id="PS50075">
    <property type="entry name" value="CARRIER"/>
    <property type="match status" value="1"/>
</dbReference>
<gene>
    <name evidence="4" type="ORF">JFN88_21245</name>
</gene>
<evidence type="ECO:0000256" key="1">
    <source>
        <dbReference type="ARBA" id="ARBA00010928"/>
    </source>
</evidence>
<name>A0A934JB06_9BACL</name>
<dbReference type="SUPFAM" id="SSF51735">
    <property type="entry name" value="NAD(P)-binding Rossmann-fold domains"/>
    <property type="match status" value="1"/>
</dbReference>
<dbReference type="Pfam" id="PF22725">
    <property type="entry name" value="GFO_IDH_MocA_C3"/>
    <property type="match status" value="1"/>
</dbReference>
<protein>
    <submittedName>
        <fullName evidence="4">Gfo/Idh/MocA family oxidoreductase</fullName>
    </submittedName>
</protein>
<dbReference type="AlphaFoldDB" id="A0A934JB06"/>
<dbReference type="Pfam" id="PF00550">
    <property type="entry name" value="PP-binding"/>
    <property type="match status" value="1"/>
</dbReference>
<evidence type="ECO:0000259" key="3">
    <source>
        <dbReference type="PROSITE" id="PS50075"/>
    </source>
</evidence>
<keyword evidence="5" id="KW-1185">Reference proteome</keyword>
<feature type="domain" description="Carrier" evidence="3">
    <location>
        <begin position="337"/>
        <end position="419"/>
    </location>
</feature>
<dbReference type="Gene3D" id="3.40.50.720">
    <property type="entry name" value="NAD(P)-binding Rossmann-like Domain"/>
    <property type="match status" value="1"/>
</dbReference>
<dbReference type="InterPro" id="IPR050984">
    <property type="entry name" value="Gfo/Idh/MocA_domain"/>
</dbReference>
<reference evidence="4" key="1">
    <citation type="submission" date="2020-12" db="EMBL/GenBank/DDBJ databases">
        <authorList>
            <person name="Huq M.A."/>
        </authorList>
    </citation>
    <scope>NUCLEOTIDE SEQUENCE</scope>
    <source>
        <strain evidence="4">MAHUQ-46</strain>
    </source>
</reference>
<evidence type="ECO:0000313" key="5">
    <source>
        <dbReference type="Proteomes" id="UP000640274"/>
    </source>
</evidence>
<sequence length="423" mass="47785">MMSIKQIGVLGCARIVERALLQPVRQLEHLNVYAVAGSSEQRASAYADQHGIARSFGNYKELLACKEIDFVYIALSNELHQEWAIKALQYGKPVLVEKPICLNTEELDELMSVQSAVKLPVLEGLMVQHHPWQQELRRIVEERPYGCVTGVKSYIAVPFQDPQQLNYRSLPGCGGGVFYDLGCYWLQFIQAIFGLNLGWLNAQSAFDGPNGCDWSFRAELNLAEGVRAELLTSFELSAGSRHTIEFEHATVTVEPFFRPSFGSYKIAIRVQRKGNGETEKIVFGAQNYFTNQLAFFSDVMDGLQVNIPLQDSFARIELLEKLLHNARTKTQHHPVKKEAFLMIQIIMDILCEVKNAPELRASLKPQTDIIQQVGLDSLQMINFVLAIEDAFDLEIDFETFDYEHMSSIERLAGFLEREKAAAS</sequence>
<dbReference type="Pfam" id="PF01408">
    <property type="entry name" value="GFO_IDH_MocA"/>
    <property type="match status" value="1"/>
</dbReference>
<comment type="caution">
    <text evidence="4">The sequence shown here is derived from an EMBL/GenBank/DDBJ whole genome shotgun (WGS) entry which is preliminary data.</text>
</comment>
<dbReference type="GO" id="GO:0016491">
    <property type="term" value="F:oxidoreductase activity"/>
    <property type="evidence" value="ECO:0007669"/>
    <property type="project" value="UniProtKB-KW"/>
</dbReference>
<dbReference type="SUPFAM" id="SSF55347">
    <property type="entry name" value="Glyceraldehyde-3-phosphate dehydrogenase-like, C-terminal domain"/>
    <property type="match status" value="1"/>
</dbReference>
<dbReference type="InterPro" id="IPR036736">
    <property type="entry name" value="ACP-like_sf"/>
</dbReference>
<dbReference type="Gene3D" id="1.10.1200.10">
    <property type="entry name" value="ACP-like"/>
    <property type="match status" value="1"/>
</dbReference>
<comment type="similarity">
    <text evidence="1">Belongs to the Gfo/Idh/MocA family.</text>
</comment>
<dbReference type="PANTHER" id="PTHR22604:SF105">
    <property type="entry name" value="TRANS-1,2-DIHYDROBENZENE-1,2-DIOL DEHYDROGENASE"/>
    <property type="match status" value="1"/>
</dbReference>
<dbReference type="Gene3D" id="3.30.360.10">
    <property type="entry name" value="Dihydrodipicolinate Reductase, domain 2"/>
    <property type="match status" value="1"/>
</dbReference>
<evidence type="ECO:0000256" key="2">
    <source>
        <dbReference type="ARBA" id="ARBA00023002"/>
    </source>
</evidence>
<dbReference type="InterPro" id="IPR055170">
    <property type="entry name" value="GFO_IDH_MocA-like_dom"/>
</dbReference>
<organism evidence="4 5">
    <name type="scientific">Paenibacillus roseus</name>
    <dbReference type="NCBI Taxonomy" id="2798579"/>
    <lineage>
        <taxon>Bacteria</taxon>
        <taxon>Bacillati</taxon>
        <taxon>Bacillota</taxon>
        <taxon>Bacilli</taxon>
        <taxon>Bacillales</taxon>
        <taxon>Paenibacillaceae</taxon>
        <taxon>Paenibacillus</taxon>
    </lineage>
</organism>
<dbReference type="EMBL" id="JAELUP010000103">
    <property type="protein sequence ID" value="MBJ6363742.1"/>
    <property type="molecule type" value="Genomic_DNA"/>
</dbReference>
<proteinExistence type="inferred from homology"/>
<dbReference type="InterPro" id="IPR009081">
    <property type="entry name" value="PP-bd_ACP"/>
</dbReference>
<dbReference type="InterPro" id="IPR000683">
    <property type="entry name" value="Gfo/Idh/MocA-like_OxRdtase_N"/>
</dbReference>
<dbReference type="SUPFAM" id="SSF47336">
    <property type="entry name" value="ACP-like"/>
    <property type="match status" value="1"/>
</dbReference>
<dbReference type="InterPro" id="IPR036291">
    <property type="entry name" value="NAD(P)-bd_dom_sf"/>
</dbReference>